<evidence type="ECO:0000313" key="3">
    <source>
        <dbReference type="Proteomes" id="UP000180194"/>
    </source>
</evidence>
<dbReference type="InterPro" id="IPR010982">
    <property type="entry name" value="Lambda_DNA-bd_dom_sf"/>
</dbReference>
<sequence length="74" mass="8446">MWGLGKPQSKLGKFISKHGYTIQDLSEASKVNRNTLGKVCSDKNYIPSQKTMQKILKAIRKLDPNAKMSDFWDM</sequence>
<keyword evidence="3" id="KW-1185">Reference proteome</keyword>
<evidence type="ECO:0000313" key="2">
    <source>
        <dbReference type="EMBL" id="OHX43439.1"/>
    </source>
</evidence>
<dbReference type="Gene3D" id="1.10.260.40">
    <property type="entry name" value="lambda repressor-like DNA-binding domains"/>
    <property type="match status" value="1"/>
</dbReference>
<protein>
    <submittedName>
        <fullName evidence="2">XRE family transcriptional regulator</fullName>
    </submittedName>
</protein>
<gene>
    <name evidence="2" type="ORF">BBV17_26380</name>
</gene>
<dbReference type="SUPFAM" id="SSF47413">
    <property type="entry name" value="lambda repressor-like DNA-binding domains"/>
    <property type="match status" value="1"/>
</dbReference>
<feature type="domain" description="HTH cro/C1-type" evidence="1">
    <location>
        <begin position="17"/>
        <end position="60"/>
    </location>
</feature>
<comment type="caution">
    <text evidence="2">The sequence shown here is derived from an EMBL/GenBank/DDBJ whole genome shotgun (WGS) entry which is preliminary data.</text>
</comment>
<dbReference type="InterPro" id="IPR001387">
    <property type="entry name" value="Cro/C1-type_HTH"/>
</dbReference>
<accession>A0ABX3CLX8</accession>
<evidence type="ECO:0000259" key="1">
    <source>
        <dbReference type="Pfam" id="PF01381"/>
    </source>
</evidence>
<reference evidence="2 3" key="1">
    <citation type="submission" date="2016-07" db="EMBL/GenBank/DDBJ databases">
        <title>Bacillus oceanisediminis whole genome.</title>
        <authorList>
            <person name="Pal Y."/>
            <person name="Verma A."/>
            <person name="Mual P."/>
            <person name="Srinivasan K."/>
        </authorList>
    </citation>
    <scope>NUCLEOTIDE SEQUENCE [LARGE SCALE GENOMIC DNA]</scope>
    <source>
        <strain evidence="2 3">Bhandara28</strain>
    </source>
</reference>
<dbReference type="Proteomes" id="UP000180194">
    <property type="component" value="Unassembled WGS sequence"/>
</dbReference>
<organism evidence="2 3">
    <name type="scientific">Cytobacillus oceanisediminis</name>
    <dbReference type="NCBI Taxonomy" id="665099"/>
    <lineage>
        <taxon>Bacteria</taxon>
        <taxon>Bacillati</taxon>
        <taxon>Bacillota</taxon>
        <taxon>Bacilli</taxon>
        <taxon>Bacillales</taxon>
        <taxon>Bacillaceae</taxon>
        <taxon>Cytobacillus</taxon>
    </lineage>
</organism>
<dbReference type="RefSeq" id="WP_071159262.1">
    <property type="nucleotide sequence ID" value="NZ_MBRJ01000046.1"/>
</dbReference>
<name>A0ABX3CLX8_9BACI</name>
<proteinExistence type="predicted"/>
<dbReference type="EMBL" id="MBRJ01000046">
    <property type="protein sequence ID" value="OHX43439.1"/>
    <property type="molecule type" value="Genomic_DNA"/>
</dbReference>
<dbReference type="Pfam" id="PF01381">
    <property type="entry name" value="HTH_3"/>
    <property type="match status" value="1"/>
</dbReference>